<feature type="transmembrane region" description="Helical" evidence="7">
    <location>
        <begin position="110"/>
        <end position="128"/>
    </location>
</feature>
<sequence length="323" mass="34767">MADVMTAKDRAHGRNAHQPGHIPLKGVKDVLYRVYLSLNADRVMLVAAGVTFYLLLAIFPAMAALVSVYGFVADPATIASRIAFLAQVMPSDGLNIFLDQLKALATEQRSALSFGLVFGLLVAVWSANNGVKAMFEAMNIAYGEDEKRSFIRLNLVSLTFTLGALVAAVILIVALGVIPAMIAFLSLGKEADTLFRFLRWPLLLVLATFGICLLYRYGPSREAAKMRWLTWGAALAALTWLLGSLGVTFYLSHVANYNATYGTLGALVGFLFWTWISAIIVIMGAELNAELEHQTAIDSTTGDPKPMGSRGAAVADTLGDTVS</sequence>
<feature type="region of interest" description="Disordered" evidence="6">
    <location>
        <begin position="298"/>
        <end position="323"/>
    </location>
</feature>
<dbReference type="InterPro" id="IPR017039">
    <property type="entry name" value="Virul_fac_BrkB"/>
</dbReference>
<accession>A0ABW4M291</accession>
<protein>
    <submittedName>
        <fullName evidence="8">YihY/virulence factor BrkB family protein</fullName>
    </submittedName>
</protein>
<dbReference type="PIRSF" id="PIRSF035875">
    <property type="entry name" value="RNase_BN"/>
    <property type="match status" value="1"/>
</dbReference>
<keyword evidence="9" id="KW-1185">Reference proteome</keyword>
<dbReference type="EMBL" id="JBHUEQ010000015">
    <property type="protein sequence ID" value="MFD1745399.1"/>
    <property type="molecule type" value="Genomic_DNA"/>
</dbReference>
<gene>
    <name evidence="8" type="ORF">ACFSE1_08010</name>
</gene>
<evidence type="ECO:0000256" key="3">
    <source>
        <dbReference type="ARBA" id="ARBA00022692"/>
    </source>
</evidence>
<evidence type="ECO:0000256" key="7">
    <source>
        <dbReference type="SAM" id="Phobius"/>
    </source>
</evidence>
<keyword evidence="2" id="KW-1003">Cell membrane</keyword>
<feature type="transmembrane region" description="Helical" evidence="7">
    <location>
        <begin position="197"/>
        <end position="217"/>
    </location>
</feature>
<comment type="subcellular location">
    <subcellularLocation>
        <location evidence="1">Cell membrane</location>
        <topology evidence="1">Multi-pass membrane protein</topology>
    </subcellularLocation>
</comment>
<keyword evidence="5 7" id="KW-0472">Membrane</keyword>
<name>A0ABW4M291_9HYPH</name>
<evidence type="ECO:0000256" key="2">
    <source>
        <dbReference type="ARBA" id="ARBA00022475"/>
    </source>
</evidence>
<dbReference type="NCBIfam" id="TIGR00765">
    <property type="entry name" value="yihY_not_rbn"/>
    <property type="match status" value="1"/>
</dbReference>
<evidence type="ECO:0000313" key="9">
    <source>
        <dbReference type="Proteomes" id="UP001597322"/>
    </source>
</evidence>
<evidence type="ECO:0000256" key="4">
    <source>
        <dbReference type="ARBA" id="ARBA00022989"/>
    </source>
</evidence>
<feature type="transmembrane region" description="Helical" evidence="7">
    <location>
        <begin position="43"/>
        <end position="72"/>
    </location>
</feature>
<keyword evidence="4 7" id="KW-1133">Transmembrane helix</keyword>
<reference evidence="9" key="1">
    <citation type="journal article" date="2019" name="Int. J. Syst. Evol. Microbiol.">
        <title>The Global Catalogue of Microorganisms (GCM) 10K type strain sequencing project: providing services to taxonomists for standard genome sequencing and annotation.</title>
        <authorList>
            <consortium name="The Broad Institute Genomics Platform"/>
            <consortium name="The Broad Institute Genome Sequencing Center for Infectious Disease"/>
            <person name="Wu L."/>
            <person name="Ma J."/>
        </authorList>
    </citation>
    <scope>NUCLEOTIDE SEQUENCE [LARGE SCALE GENOMIC DNA]</scope>
    <source>
        <strain evidence="9">CG52</strain>
    </source>
</reference>
<dbReference type="Pfam" id="PF03631">
    <property type="entry name" value="Virul_fac_BrkB"/>
    <property type="match status" value="1"/>
</dbReference>
<comment type="caution">
    <text evidence="8">The sequence shown here is derived from an EMBL/GenBank/DDBJ whole genome shotgun (WGS) entry which is preliminary data.</text>
</comment>
<keyword evidence="3 7" id="KW-0812">Transmembrane</keyword>
<proteinExistence type="predicted"/>
<dbReference type="RefSeq" id="WP_377399009.1">
    <property type="nucleotide sequence ID" value="NZ_JBHUEQ010000015.1"/>
</dbReference>
<feature type="transmembrane region" description="Helical" evidence="7">
    <location>
        <begin position="229"/>
        <end position="252"/>
    </location>
</feature>
<feature type="transmembrane region" description="Helical" evidence="7">
    <location>
        <begin position="162"/>
        <end position="185"/>
    </location>
</feature>
<feature type="transmembrane region" description="Helical" evidence="7">
    <location>
        <begin position="264"/>
        <end position="285"/>
    </location>
</feature>
<dbReference type="PANTHER" id="PTHR30213:SF0">
    <property type="entry name" value="UPF0761 MEMBRANE PROTEIN YIHY"/>
    <property type="match status" value="1"/>
</dbReference>
<evidence type="ECO:0000313" key="8">
    <source>
        <dbReference type="EMBL" id="MFD1745399.1"/>
    </source>
</evidence>
<dbReference type="Proteomes" id="UP001597322">
    <property type="component" value="Unassembled WGS sequence"/>
</dbReference>
<evidence type="ECO:0000256" key="1">
    <source>
        <dbReference type="ARBA" id="ARBA00004651"/>
    </source>
</evidence>
<dbReference type="PANTHER" id="PTHR30213">
    <property type="entry name" value="INNER MEMBRANE PROTEIN YHJD"/>
    <property type="match status" value="1"/>
</dbReference>
<evidence type="ECO:0000256" key="6">
    <source>
        <dbReference type="SAM" id="MobiDB-lite"/>
    </source>
</evidence>
<organism evidence="8 9">
    <name type="scientific">Rhizobium helianthi</name>
    <dbReference type="NCBI Taxonomy" id="1132695"/>
    <lineage>
        <taxon>Bacteria</taxon>
        <taxon>Pseudomonadati</taxon>
        <taxon>Pseudomonadota</taxon>
        <taxon>Alphaproteobacteria</taxon>
        <taxon>Hyphomicrobiales</taxon>
        <taxon>Rhizobiaceae</taxon>
        <taxon>Rhizobium/Agrobacterium group</taxon>
        <taxon>Rhizobium</taxon>
    </lineage>
</organism>
<evidence type="ECO:0000256" key="5">
    <source>
        <dbReference type="ARBA" id="ARBA00023136"/>
    </source>
</evidence>